<gene>
    <name evidence="1" type="ORF">BJ508DRAFT_418303</name>
</gene>
<reference evidence="1 2" key="1">
    <citation type="journal article" date="2018" name="Nat. Ecol. Evol.">
        <title>Pezizomycetes genomes reveal the molecular basis of ectomycorrhizal truffle lifestyle.</title>
        <authorList>
            <person name="Murat C."/>
            <person name="Payen T."/>
            <person name="Noel B."/>
            <person name="Kuo A."/>
            <person name="Morin E."/>
            <person name="Chen J."/>
            <person name="Kohler A."/>
            <person name="Krizsan K."/>
            <person name="Balestrini R."/>
            <person name="Da Silva C."/>
            <person name="Montanini B."/>
            <person name="Hainaut M."/>
            <person name="Levati E."/>
            <person name="Barry K.W."/>
            <person name="Belfiori B."/>
            <person name="Cichocki N."/>
            <person name="Clum A."/>
            <person name="Dockter R.B."/>
            <person name="Fauchery L."/>
            <person name="Guy J."/>
            <person name="Iotti M."/>
            <person name="Le Tacon F."/>
            <person name="Lindquist E.A."/>
            <person name="Lipzen A."/>
            <person name="Malagnac F."/>
            <person name="Mello A."/>
            <person name="Molinier V."/>
            <person name="Miyauchi S."/>
            <person name="Poulain J."/>
            <person name="Riccioni C."/>
            <person name="Rubini A."/>
            <person name="Sitrit Y."/>
            <person name="Splivallo R."/>
            <person name="Traeger S."/>
            <person name="Wang M."/>
            <person name="Zifcakova L."/>
            <person name="Wipf D."/>
            <person name="Zambonelli A."/>
            <person name="Paolocci F."/>
            <person name="Nowrousian M."/>
            <person name="Ottonello S."/>
            <person name="Baldrian P."/>
            <person name="Spatafora J.W."/>
            <person name="Henrissat B."/>
            <person name="Nagy L.G."/>
            <person name="Aury J.M."/>
            <person name="Wincker P."/>
            <person name="Grigoriev I.V."/>
            <person name="Bonfante P."/>
            <person name="Martin F.M."/>
        </authorList>
    </citation>
    <scope>NUCLEOTIDE SEQUENCE [LARGE SCALE GENOMIC DNA]</scope>
    <source>
        <strain evidence="1 2">RN42</strain>
    </source>
</reference>
<protein>
    <submittedName>
        <fullName evidence="1">Uncharacterized protein</fullName>
    </submittedName>
</protein>
<name>A0A3N4HMU0_ASCIM</name>
<keyword evidence="2" id="KW-1185">Reference proteome</keyword>
<dbReference type="EMBL" id="ML119772">
    <property type="protein sequence ID" value="RPA75059.1"/>
    <property type="molecule type" value="Genomic_DNA"/>
</dbReference>
<proteinExistence type="predicted"/>
<accession>A0A3N4HMU0</accession>
<evidence type="ECO:0000313" key="2">
    <source>
        <dbReference type="Proteomes" id="UP000275078"/>
    </source>
</evidence>
<evidence type="ECO:0000313" key="1">
    <source>
        <dbReference type="EMBL" id="RPA75059.1"/>
    </source>
</evidence>
<dbReference type="AlphaFoldDB" id="A0A3N4HMU0"/>
<organism evidence="1 2">
    <name type="scientific">Ascobolus immersus RN42</name>
    <dbReference type="NCBI Taxonomy" id="1160509"/>
    <lineage>
        <taxon>Eukaryota</taxon>
        <taxon>Fungi</taxon>
        <taxon>Dikarya</taxon>
        <taxon>Ascomycota</taxon>
        <taxon>Pezizomycotina</taxon>
        <taxon>Pezizomycetes</taxon>
        <taxon>Pezizales</taxon>
        <taxon>Ascobolaceae</taxon>
        <taxon>Ascobolus</taxon>
    </lineage>
</organism>
<dbReference type="Proteomes" id="UP000275078">
    <property type="component" value="Unassembled WGS sequence"/>
</dbReference>
<sequence>MAAFGGEWGGPFVDGGSYVFWEENREAVEEWAGVVDKRVQRSKYGGVFRRGGDKDYEEGVVQRIYELMEEMQNGYIMVCDSVTRARGNNVVDKWFRKRVMEIWRSSLQKNDAFRKVRVSADGLVRLRGRKVMDWEGEGGKWALFKEKDLAKLVEKFEERTVRRKGLRSRREVKLGR</sequence>